<dbReference type="Gene3D" id="2.30.110.10">
    <property type="entry name" value="Electron Transport, Fmn-binding Protein, Chain A"/>
    <property type="match status" value="1"/>
</dbReference>
<dbReference type="OrthoDB" id="9794638at2"/>
<dbReference type="Pfam" id="PF01613">
    <property type="entry name" value="Flavin_Reduct"/>
    <property type="match status" value="1"/>
</dbReference>
<evidence type="ECO:0000256" key="2">
    <source>
        <dbReference type="ARBA" id="ARBA00022630"/>
    </source>
</evidence>
<feature type="domain" description="Flavin reductase like" evidence="4">
    <location>
        <begin position="10"/>
        <end position="153"/>
    </location>
</feature>
<evidence type="ECO:0000313" key="6">
    <source>
        <dbReference type="Proteomes" id="UP000316968"/>
    </source>
</evidence>
<dbReference type="Proteomes" id="UP000316968">
    <property type="component" value="Chromosome"/>
</dbReference>
<dbReference type="EMBL" id="CP041217">
    <property type="protein sequence ID" value="QDH19410.1"/>
    <property type="molecule type" value="Genomic_DNA"/>
</dbReference>
<organism evidence="5 6">
    <name type="scientific">Saccharibacillus brassicae</name>
    <dbReference type="NCBI Taxonomy" id="2583377"/>
    <lineage>
        <taxon>Bacteria</taxon>
        <taxon>Bacillati</taxon>
        <taxon>Bacillota</taxon>
        <taxon>Bacilli</taxon>
        <taxon>Bacillales</taxon>
        <taxon>Paenibacillaceae</taxon>
        <taxon>Saccharibacillus</taxon>
    </lineage>
</organism>
<accession>A0A4Y6URM1</accession>
<dbReference type="GO" id="GO:0016646">
    <property type="term" value="F:oxidoreductase activity, acting on the CH-NH group of donors, NAD or NADP as acceptor"/>
    <property type="evidence" value="ECO:0007669"/>
    <property type="project" value="UniProtKB-ARBA"/>
</dbReference>
<name>A0A4Y6URM1_SACBS</name>
<reference evidence="5 6" key="1">
    <citation type="submission" date="2019-06" db="EMBL/GenBank/DDBJ databases">
        <title>Saccharibacillus brassicae sp. nov., an endophytic bacterium isolated from Chinese cabbage seeds (Brassica pekinensis).</title>
        <authorList>
            <person name="Jiang L."/>
            <person name="Lee J."/>
            <person name="Kim S.W."/>
        </authorList>
    </citation>
    <scope>NUCLEOTIDE SEQUENCE [LARGE SCALE GENOMIC DNA]</scope>
    <source>
        <strain evidence="6">KCTC 43072 / ATSA2</strain>
    </source>
</reference>
<dbReference type="SMART" id="SM00903">
    <property type="entry name" value="Flavin_Reduct"/>
    <property type="match status" value="1"/>
</dbReference>
<dbReference type="KEGG" id="saca:FFV09_00180"/>
<proteinExistence type="inferred from homology"/>
<dbReference type="PANTHER" id="PTHR43567:SF1">
    <property type="entry name" value="FLAVOREDOXIN"/>
    <property type="match status" value="1"/>
</dbReference>
<keyword evidence="2" id="KW-0285">Flavoprotein</keyword>
<evidence type="ECO:0000313" key="5">
    <source>
        <dbReference type="EMBL" id="QDH19410.1"/>
    </source>
</evidence>
<evidence type="ECO:0000256" key="1">
    <source>
        <dbReference type="ARBA" id="ARBA00001917"/>
    </source>
</evidence>
<comment type="similarity">
    <text evidence="3">Belongs to the flavoredoxin family.</text>
</comment>
<evidence type="ECO:0000256" key="3">
    <source>
        <dbReference type="ARBA" id="ARBA00038054"/>
    </source>
</evidence>
<dbReference type="InterPro" id="IPR002563">
    <property type="entry name" value="Flavin_Rdtase-like_dom"/>
</dbReference>
<evidence type="ECO:0000259" key="4">
    <source>
        <dbReference type="SMART" id="SM00903"/>
    </source>
</evidence>
<protein>
    <submittedName>
        <fullName evidence="5">Flavin reductase</fullName>
    </submittedName>
</protein>
<dbReference type="PANTHER" id="PTHR43567">
    <property type="entry name" value="FLAVOREDOXIN-RELATED-RELATED"/>
    <property type="match status" value="1"/>
</dbReference>
<dbReference type="InterPro" id="IPR052174">
    <property type="entry name" value="Flavoredoxin"/>
</dbReference>
<dbReference type="GO" id="GO:0010181">
    <property type="term" value="F:FMN binding"/>
    <property type="evidence" value="ECO:0007669"/>
    <property type="project" value="InterPro"/>
</dbReference>
<gene>
    <name evidence="5" type="ORF">FFV09_00180</name>
</gene>
<keyword evidence="6" id="KW-1185">Reference proteome</keyword>
<dbReference type="SUPFAM" id="SSF50475">
    <property type="entry name" value="FMN-binding split barrel"/>
    <property type="match status" value="1"/>
</dbReference>
<comment type="cofactor">
    <cofactor evidence="1">
        <name>FMN</name>
        <dbReference type="ChEBI" id="CHEBI:58210"/>
    </cofactor>
</comment>
<dbReference type="InterPro" id="IPR012349">
    <property type="entry name" value="Split_barrel_FMN-bd"/>
</dbReference>
<sequence length="184" mass="20136">MRKAIEGEKMHAYPGMVALVTSQLEERSNVMAAGWHAYIGASPGMYGIALREETFTYGLVRPSGIFGVNFLPAAQTEAIQGAGTFGGHEGGKLERLGLGFEPGLKTGVPILSDAYMAYECRVVDMNAYGDHYWIVGEIVQVYQDEALFGADGLPDLSKLSIPLYMGRASYRILDERAENKIHRL</sequence>
<dbReference type="RefSeq" id="WP_141445799.1">
    <property type="nucleotide sequence ID" value="NZ_CP041217.1"/>
</dbReference>
<dbReference type="AlphaFoldDB" id="A0A4Y6URM1"/>